<sequence>GGIVNNTLRPTIPTYCDLEWRTLMEQCWAPNPAVRPSFTEIARRLRVMSAAAIQTKGPKASK</sequence>
<dbReference type="SUPFAM" id="SSF56112">
    <property type="entry name" value="Protein kinase-like (PK-like)"/>
    <property type="match status" value="1"/>
</dbReference>
<dbReference type="EMBL" id="LXQA010242810">
    <property type="protein sequence ID" value="MCI37276.1"/>
    <property type="molecule type" value="Genomic_DNA"/>
</dbReference>
<organism evidence="2 3">
    <name type="scientific">Trifolium medium</name>
    <dbReference type="NCBI Taxonomy" id="97028"/>
    <lineage>
        <taxon>Eukaryota</taxon>
        <taxon>Viridiplantae</taxon>
        <taxon>Streptophyta</taxon>
        <taxon>Embryophyta</taxon>
        <taxon>Tracheophyta</taxon>
        <taxon>Spermatophyta</taxon>
        <taxon>Magnoliopsida</taxon>
        <taxon>eudicotyledons</taxon>
        <taxon>Gunneridae</taxon>
        <taxon>Pentapetalae</taxon>
        <taxon>rosids</taxon>
        <taxon>fabids</taxon>
        <taxon>Fabales</taxon>
        <taxon>Fabaceae</taxon>
        <taxon>Papilionoideae</taxon>
        <taxon>50 kb inversion clade</taxon>
        <taxon>NPAAA clade</taxon>
        <taxon>Hologalegina</taxon>
        <taxon>IRL clade</taxon>
        <taxon>Trifolieae</taxon>
        <taxon>Trifolium</taxon>
    </lineage>
</organism>
<comment type="caution">
    <text evidence="2">The sequence shown here is derived from an EMBL/GenBank/DDBJ whole genome shotgun (WGS) entry which is preliminary data.</text>
</comment>
<dbReference type="GO" id="GO:0004672">
    <property type="term" value="F:protein kinase activity"/>
    <property type="evidence" value="ECO:0007669"/>
    <property type="project" value="InterPro"/>
</dbReference>
<reference evidence="2 3" key="1">
    <citation type="journal article" date="2018" name="Front. Plant Sci.">
        <title>Red Clover (Trifolium pratense) and Zigzag Clover (T. medium) - A Picture of Genomic Similarities and Differences.</title>
        <authorList>
            <person name="Dluhosova J."/>
            <person name="Istvanek J."/>
            <person name="Nedelnik J."/>
            <person name="Repkova J."/>
        </authorList>
    </citation>
    <scope>NUCLEOTIDE SEQUENCE [LARGE SCALE GENOMIC DNA]</scope>
    <source>
        <strain evidence="3">cv. 10/8</strain>
        <tissue evidence="2">Leaf</tissue>
    </source>
</reference>
<protein>
    <submittedName>
        <fullName evidence="2">Putative serine/threonine-protein kinase</fullName>
    </submittedName>
</protein>
<name>A0A392RP05_9FABA</name>
<feature type="non-terminal residue" evidence="2">
    <location>
        <position position="1"/>
    </location>
</feature>
<dbReference type="Gene3D" id="1.10.510.10">
    <property type="entry name" value="Transferase(Phosphotransferase) domain 1"/>
    <property type="match status" value="1"/>
</dbReference>
<keyword evidence="3" id="KW-1185">Reference proteome</keyword>
<dbReference type="AlphaFoldDB" id="A0A392RP05"/>
<evidence type="ECO:0000259" key="1">
    <source>
        <dbReference type="Pfam" id="PF07714"/>
    </source>
</evidence>
<feature type="domain" description="Serine-threonine/tyrosine-protein kinase catalytic" evidence="1">
    <location>
        <begin position="5"/>
        <end position="45"/>
    </location>
</feature>
<accession>A0A392RP05</accession>
<dbReference type="InterPro" id="IPR011009">
    <property type="entry name" value="Kinase-like_dom_sf"/>
</dbReference>
<evidence type="ECO:0000313" key="2">
    <source>
        <dbReference type="EMBL" id="MCI37276.1"/>
    </source>
</evidence>
<dbReference type="Proteomes" id="UP000265520">
    <property type="component" value="Unassembled WGS sequence"/>
</dbReference>
<keyword evidence="2" id="KW-0418">Kinase</keyword>
<keyword evidence="2" id="KW-0808">Transferase</keyword>
<evidence type="ECO:0000313" key="3">
    <source>
        <dbReference type="Proteomes" id="UP000265520"/>
    </source>
</evidence>
<dbReference type="Pfam" id="PF07714">
    <property type="entry name" value="PK_Tyr_Ser-Thr"/>
    <property type="match status" value="1"/>
</dbReference>
<proteinExistence type="predicted"/>
<dbReference type="InterPro" id="IPR001245">
    <property type="entry name" value="Ser-Thr/Tyr_kinase_cat_dom"/>
</dbReference>